<accession>A0A4Z1NZR4</accession>
<dbReference type="InterPro" id="IPR013256">
    <property type="entry name" value="Chromatin_SPT2"/>
</dbReference>
<evidence type="ECO:0000313" key="5">
    <source>
        <dbReference type="Proteomes" id="UP000298493"/>
    </source>
</evidence>
<comment type="caution">
    <text evidence="4">The sequence shown here is derived from an EMBL/GenBank/DDBJ whole genome shotgun (WGS) entry which is preliminary data.</text>
</comment>
<evidence type="ECO:0000256" key="1">
    <source>
        <dbReference type="ARBA" id="ARBA00006461"/>
    </source>
</evidence>
<reference evidence="4 5" key="1">
    <citation type="submission" date="2019-04" db="EMBL/GenBank/DDBJ databases">
        <title>High contiguity whole genome sequence and gene annotation resource for two Venturia nashicola isolates.</title>
        <authorList>
            <person name="Prokchorchik M."/>
            <person name="Won K."/>
            <person name="Lee Y."/>
            <person name="Choi E.D."/>
            <person name="Segonzac C."/>
            <person name="Sohn K.H."/>
        </authorList>
    </citation>
    <scope>NUCLEOTIDE SEQUENCE [LARGE SCALE GENOMIC DNA]</scope>
    <source>
        <strain evidence="4 5">PRI2</strain>
    </source>
</reference>
<proteinExistence type="inferred from homology"/>
<feature type="compositionally biased region" description="Acidic residues" evidence="3">
    <location>
        <begin position="301"/>
        <end position="325"/>
    </location>
</feature>
<feature type="region of interest" description="Disordered" evidence="3">
    <location>
        <begin position="181"/>
        <end position="325"/>
    </location>
</feature>
<feature type="compositionally biased region" description="Basic and acidic residues" evidence="3">
    <location>
        <begin position="239"/>
        <end position="248"/>
    </location>
</feature>
<gene>
    <name evidence="4" type="ORF">E6O75_ATG09878</name>
</gene>
<comment type="similarity">
    <text evidence="1">Belongs to the SPT2 family.</text>
</comment>
<evidence type="ECO:0000256" key="3">
    <source>
        <dbReference type="SAM" id="MobiDB-lite"/>
    </source>
</evidence>
<organism evidence="4 5">
    <name type="scientific">Venturia nashicola</name>
    <dbReference type="NCBI Taxonomy" id="86259"/>
    <lineage>
        <taxon>Eukaryota</taxon>
        <taxon>Fungi</taxon>
        <taxon>Dikarya</taxon>
        <taxon>Ascomycota</taxon>
        <taxon>Pezizomycotina</taxon>
        <taxon>Dothideomycetes</taxon>
        <taxon>Pleosporomycetidae</taxon>
        <taxon>Venturiales</taxon>
        <taxon>Venturiaceae</taxon>
        <taxon>Venturia</taxon>
    </lineage>
</organism>
<sequence length="377" mass="40414">MNVWLPPLALSDSPNIDSAKYLSSILASIDEPTSASTTPGARPPVTSRVTLPARPNPATTNGGTPNAPPLKRKAEGELNNNVPAKIARPLTPAQNGGTARPAVASASGTSGYRGTARPEIGKLAIKPVQRTPTMSTPTASPSIPKPASVKAPTAPAPAATPLKKNSYKEIMARGKQNVTTIPSLGVIKHKQTEKLSKKEREKMAQEAAEKAKANAVRDKKLGIGKRPGSSEPTTGKTGEQAKEKRKAPDIGYTGTARPKAKSAEPPQYRGTMGLPRPGQVRRPQPIAQKQSASRYSRYADYSDEEMDGEEEDYESDLSDMEAGIDDVEAEEEEALREAKKADAAEKALENKLKREKLERKNKLTALAAQARKKKPMY</sequence>
<dbReference type="STRING" id="86259.A0A4Z1NZR4"/>
<dbReference type="EMBL" id="SNSC02000017">
    <property type="protein sequence ID" value="TID17112.1"/>
    <property type="molecule type" value="Genomic_DNA"/>
</dbReference>
<evidence type="ECO:0000313" key="4">
    <source>
        <dbReference type="EMBL" id="TID17112.1"/>
    </source>
</evidence>
<feature type="region of interest" description="Disordered" evidence="3">
    <location>
        <begin position="31"/>
        <end position="166"/>
    </location>
</feature>
<protein>
    <submittedName>
        <fullName evidence="4">Uncharacterized protein</fullName>
    </submittedName>
</protein>
<evidence type="ECO:0000256" key="2">
    <source>
        <dbReference type="ARBA" id="ARBA00023054"/>
    </source>
</evidence>
<feature type="compositionally biased region" description="Low complexity" evidence="3">
    <location>
        <begin position="131"/>
        <end position="164"/>
    </location>
</feature>
<dbReference type="Proteomes" id="UP000298493">
    <property type="component" value="Unassembled WGS sequence"/>
</dbReference>
<keyword evidence="2" id="KW-0175">Coiled coil</keyword>
<keyword evidence="5" id="KW-1185">Reference proteome</keyword>
<feature type="compositionally biased region" description="Basic and acidic residues" evidence="3">
    <location>
        <begin position="190"/>
        <end position="221"/>
    </location>
</feature>
<name>A0A4Z1NZR4_9PEZI</name>
<dbReference type="AlphaFoldDB" id="A0A4Z1NZR4"/>
<dbReference type="SMART" id="SM00784">
    <property type="entry name" value="SPT2"/>
    <property type="match status" value="1"/>
</dbReference>